<dbReference type="Gene3D" id="2.60.40.10">
    <property type="entry name" value="Immunoglobulins"/>
    <property type="match status" value="1"/>
</dbReference>
<evidence type="ECO:0000256" key="9">
    <source>
        <dbReference type="ARBA" id="ARBA00038203"/>
    </source>
</evidence>
<feature type="compositionally biased region" description="Low complexity" evidence="10">
    <location>
        <begin position="110"/>
        <end position="127"/>
    </location>
</feature>
<name>A0A3B3CEY1_ORYME</name>
<dbReference type="Pfam" id="PF07686">
    <property type="entry name" value="V-set"/>
    <property type="match status" value="1"/>
</dbReference>
<evidence type="ECO:0000256" key="1">
    <source>
        <dbReference type="ARBA" id="ARBA00004479"/>
    </source>
</evidence>
<dbReference type="GO" id="GO:0001786">
    <property type="term" value="F:phosphatidylserine binding"/>
    <property type="evidence" value="ECO:0007669"/>
    <property type="project" value="TreeGrafter"/>
</dbReference>
<evidence type="ECO:0000313" key="13">
    <source>
        <dbReference type="Proteomes" id="UP000261560"/>
    </source>
</evidence>
<keyword evidence="4" id="KW-1133">Transmembrane helix</keyword>
<keyword evidence="8" id="KW-0393">Immunoglobulin domain</keyword>
<dbReference type="PANTHER" id="PTHR46608:SF3">
    <property type="entry name" value="T-CELL IMMUNOGLOBULIN AND MUCIN DOMAIN-CONTAINING PROTEIN 4"/>
    <property type="match status" value="1"/>
</dbReference>
<keyword evidence="2" id="KW-0812">Transmembrane</keyword>
<evidence type="ECO:0000256" key="4">
    <source>
        <dbReference type="ARBA" id="ARBA00022989"/>
    </source>
</evidence>
<keyword evidence="3" id="KW-0732">Signal</keyword>
<dbReference type="InterPro" id="IPR013783">
    <property type="entry name" value="Ig-like_fold"/>
</dbReference>
<evidence type="ECO:0000313" key="12">
    <source>
        <dbReference type="Ensembl" id="ENSOMEP00000016487.1"/>
    </source>
</evidence>
<protein>
    <recommendedName>
        <fullName evidence="11">Ig-like domain-containing protein</fullName>
    </recommendedName>
</protein>
<dbReference type="Ensembl" id="ENSOMET00000024975.1">
    <property type="protein sequence ID" value="ENSOMEP00000016487.1"/>
    <property type="gene ID" value="ENSOMEG00000018128.1"/>
</dbReference>
<sequence length="137" mass="14931">YVGEEVTLPCRYNVTSGRIPMCWNRGALTTIGCVNTLLATDGSIVKEEKRVSSRYQLLGRLDEGDVSLTIKNVQEDDSGMYACRVEIPGLFNDEIRYVDLSVVKASPEVTSSVSASTSTTGQTQQSSNANCRKGSRK</sequence>
<dbReference type="SMART" id="SM00409">
    <property type="entry name" value="IG"/>
    <property type="match status" value="1"/>
</dbReference>
<keyword evidence="5" id="KW-0472">Membrane</keyword>
<dbReference type="InterPro" id="IPR007110">
    <property type="entry name" value="Ig-like_dom"/>
</dbReference>
<dbReference type="GO" id="GO:0060097">
    <property type="term" value="P:cytoskeletal rearrangement involved in phagocytosis, engulfment"/>
    <property type="evidence" value="ECO:0007669"/>
    <property type="project" value="TreeGrafter"/>
</dbReference>
<keyword evidence="13" id="KW-1185">Reference proteome</keyword>
<dbReference type="InterPro" id="IPR013106">
    <property type="entry name" value="Ig_V-set"/>
</dbReference>
<reference evidence="12" key="1">
    <citation type="submission" date="2025-08" db="UniProtKB">
        <authorList>
            <consortium name="Ensembl"/>
        </authorList>
    </citation>
    <scope>IDENTIFICATION</scope>
</reference>
<dbReference type="PaxDb" id="30732-ENSOMEP00000016487"/>
<dbReference type="GO" id="GO:0043277">
    <property type="term" value="P:apoptotic cell clearance"/>
    <property type="evidence" value="ECO:0007669"/>
    <property type="project" value="TreeGrafter"/>
</dbReference>
<evidence type="ECO:0000256" key="3">
    <source>
        <dbReference type="ARBA" id="ARBA00022729"/>
    </source>
</evidence>
<comment type="subcellular location">
    <subcellularLocation>
        <location evidence="1">Membrane</location>
        <topology evidence="1">Single-pass type I membrane protein</topology>
    </subcellularLocation>
</comment>
<keyword evidence="7" id="KW-0325">Glycoprotein</keyword>
<dbReference type="SMART" id="SM00406">
    <property type="entry name" value="IGv"/>
    <property type="match status" value="1"/>
</dbReference>
<dbReference type="OMA" id="AVCICEC"/>
<dbReference type="GO" id="GO:0016020">
    <property type="term" value="C:membrane"/>
    <property type="evidence" value="ECO:0007669"/>
    <property type="project" value="UniProtKB-SubCell"/>
</dbReference>
<evidence type="ECO:0000256" key="7">
    <source>
        <dbReference type="ARBA" id="ARBA00023180"/>
    </source>
</evidence>
<comment type="similarity">
    <text evidence="9">Belongs to the immunoglobulin superfamily. TIM family.</text>
</comment>
<evidence type="ECO:0000256" key="6">
    <source>
        <dbReference type="ARBA" id="ARBA00023157"/>
    </source>
</evidence>
<dbReference type="SUPFAM" id="SSF48726">
    <property type="entry name" value="Immunoglobulin"/>
    <property type="match status" value="1"/>
</dbReference>
<dbReference type="FunFam" id="2.60.40.10:FF:000774">
    <property type="entry name" value="Hepatitis A virus cellular receptor 1"/>
    <property type="match status" value="1"/>
</dbReference>
<evidence type="ECO:0000256" key="5">
    <source>
        <dbReference type="ARBA" id="ARBA00023136"/>
    </source>
</evidence>
<evidence type="ECO:0000259" key="11">
    <source>
        <dbReference type="PROSITE" id="PS50835"/>
    </source>
</evidence>
<evidence type="ECO:0000256" key="8">
    <source>
        <dbReference type="ARBA" id="ARBA00023319"/>
    </source>
</evidence>
<dbReference type="Proteomes" id="UP000261560">
    <property type="component" value="Unplaced"/>
</dbReference>
<dbReference type="PANTHER" id="PTHR46608">
    <property type="entry name" value="T-CELL IMMUNOGLOBULIN AND MUCIN DOMAIN-CONTAINING PROTEIN 4"/>
    <property type="match status" value="1"/>
</dbReference>
<reference evidence="12" key="2">
    <citation type="submission" date="2025-09" db="UniProtKB">
        <authorList>
            <consortium name="Ensembl"/>
        </authorList>
    </citation>
    <scope>IDENTIFICATION</scope>
</reference>
<dbReference type="AlphaFoldDB" id="A0A3B3CEY1"/>
<dbReference type="GeneTree" id="ENSGT00940000163509"/>
<dbReference type="PROSITE" id="PS50835">
    <property type="entry name" value="IG_LIKE"/>
    <property type="match status" value="1"/>
</dbReference>
<keyword evidence="6" id="KW-1015">Disulfide bond</keyword>
<dbReference type="STRING" id="30732.ENSOMEP00000016487"/>
<accession>A0A3B3CEY1</accession>
<proteinExistence type="inferred from homology"/>
<organism evidence="12 13">
    <name type="scientific">Oryzias melastigma</name>
    <name type="common">Marine medaka</name>
    <dbReference type="NCBI Taxonomy" id="30732"/>
    <lineage>
        <taxon>Eukaryota</taxon>
        <taxon>Metazoa</taxon>
        <taxon>Chordata</taxon>
        <taxon>Craniata</taxon>
        <taxon>Vertebrata</taxon>
        <taxon>Euteleostomi</taxon>
        <taxon>Actinopterygii</taxon>
        <taxon>Neopterygii</taxon>
        <taxon>Teleostei</taxon>
        <taxon>Neoteleostei</taxon>
        <taxon>Acanthomorphata</taxon>
        <taxon>Ovalentaria</taxon>
        <taxon>Atherinomorphae</taxon>
        <taxon>Beloniformes</taxon>
        <taxon>Adrianichthyidae</taxon>
        <taxon>Oryziinae</taxon>
        <taxon>Oryzias</taxon>
    </lineage>
</organism>
<evidence type="ECO:0000256" key="2">
    <source>
        <dbReference type="ARBA" id="ARBA00022692"/>
    </source>
</evidence>
<feature type="region of interest" description="Disordered" evidence="10">
    <location>
        <begin position="108"/>
        <end position="137"/>
    </location>
</feature>
<dbReference type="InterPro" id="IPR036179">
    <property type="entry name" value="Ig-like_dom_sf"/>
</dbReference>
<dbReference type="InterPro" id="IPR003599">
    <property type="entry name" value="Ig_sub"/>
</dbReference>
<feature type="domain" description="Ig-like" evidence="11">
    <location>
        <begin position="1"/>
        <end position="86"/>
    </location>
</feature>
<evidence type="ECO:0000256" key="10">
    <source>
        <dbReference type="SAM" id="MobiDB-lite"/>
    </source>
</evidence>